<dbReference type="OrthoDB" id="10619006at2759"/>
<dbReference type="AlphaFoldDB" id="A0A317W828"/>
<gene>
    <name evidence="2" type="ORF">BO94DRAFT_155714</name>
</gene>
<protein>
    <recommendedName>
        <fullName evidence="4">Secreted protein</fullName>
    </recommendedName>
</protein>
<dbReference type="Proteomes" id="UP000246702">
    <property type="component" value="Unassembled WGS sequence"/>
</dbReference>
<keyword evidence="3" id="KW-1185">Reference proteome</keyword>
<evidence type="ECO:0000313" key="3">
    <source>
        <dbReference type="Proteomes" id="UP000246702"/>
    </source>
</evidence>
<feature type="chain" id="PRO_5016359139" description="Secreted protein" evidence="1">
    <location>
        <begin position="33"/>
        <end position="196"/>
    </location>
</feature>
<evidence type="ECO:0000313" key="2">
    <source>
        <dbReference type="EMBL" id="PWY80300.1"/>
    </source>
</evidence>
<dbReference type="RefSeq" id="XP_025465159.1">
    <property type="nucleotide sequence ID" value="XM_025605840.1"/>
</dbReference>
<keyword evidence="1" id="KW-0732">Signal</keyword>
<evidence type="ECO:0000256" key="1">
    <source>
        <dbReference type="SAM" id="SignalP"/>
    </source>
</evidence>
<accession>A0A317W828</accession>
<organism evidence="2 3">
    <name type="scientific">Aspergillus sclerotioniger CBS 115572</name>
    <dbReference type="NCBI Taxonomy" id="1450535"/>
    <lineage>
        <taxon>Eukaryota</taxon>
        <taxon>Fungi</taxon>
        <taxon>Dikarya</taxon>
        <taxon>Ascomycota</taxon>
        <taxon>Pezizomycotina</taxon>
        <taxon>Eurotiomycetes</taxon>
        <taxon>Eurotiomycetidae</taxon>
        <taxon>Eurotiales</taxon>
        <taxon>Aspergillaceae</taxon>
        <taxon>Aspergillus</taxon>
        <taxon>Aspergillus subgen. Circumdati</taxon>
    </lineage>
</organism>
<comment type="caution">
    <text evidence="2">The sequence shown here is derived from an EMBL/GenBank/DDBJ whole genome shotgun (WGS) entry which is preliminary data.</text>
</comment>
<proteinExistence type="predicted"/>
<name>A0A317W828_9EURO</name>
<dbReference type="EMBL" id="MSFK01000022">
    <property type="protein sequence ID" value="PWY80300.1"/>
    <property type="molecule type" value="Genomic_DNA"/>
</dbReference>
<feature type="signal peptide" evidence="1">
    <location>
        <begin position="1"/>
        <end position="32"/>
    </location>
</feature>
<evidence type="ECO:0008006" key="4">
    <source>
        <dbReference type="Google" id="ProtNLM"/>
    </source>
</evidence>
<reference evidence="2 3" key="1">
    <citation type="submission" date="2016-12" db="EMBL/GenBank/DDBJ databases">
        <title>The genomes of Aspergillus section Nigri reveals drivers in fungal speciation.</title>
        <authorList>
            <consortium name="DOE Joint Genome Institute"/>
            <person name="Vesth T.C."/>
            <person name="Nybo J."/>
            <person name="Theobald S."/>
            <person name="Brandl J."/>
            <person name="Frisvad J.C."/>
            <person name="Nielsen K.F."/>
            <person name="Lyhne E.K."/>
            <person name="Kogle M.E."/>
            <person name="Kuo A."/>
            <person name="Riley R."/>
            <person name="Clum A."/>
            <person name="Nolan M."/>
            <person name="Lipzen A."/>
            <person name="Salamov A."/>
            <person name="Henrissat B."/>
            <person name="Wiebenga A."/>
            <person name="De Vries R.P."/>
            <person name="Grigoriev I.V."/>
            <person name="Mortensen U.H."/>
            <person name="Andersen M.R."/>
            <person name="Baker S.E."/>
        </authorList>
    </citation>
    <scope>NUCLEOTIDE SEQUENCE [LARGE SCALE GENOMIC DNA]</scope>
    <source>
        <strain evidence="2 3">CBS 115572</strain>
    </source>
</reference>
<dbReference type="GeneID" id="37107983"/>
<sequence>MKGLQRMWGCEAIHSPFVRLLASSLTATSALAFSWPRLAPVDHHDADYGKRRVYKSLRPLGRPISWSADSSRDGILTSSTYQRSPLQNWSVVSLLHWAVQPMVSLHHPVSTLSSSGSFRCPPSSLFFSFPIPLRGLSGWFPANASVQARCGRPSDQKLGLERKPRAKFHGQSFDRYLTIIQSPRMLEMPDRFLQVP</sequence>